<protein>
    <submittedName>
        <fullName evidence="2">Glycosyltransferase family 2 protein</fullName>
        <ecNumber evidence="2">2.4.-.-</ecNumber>
    </submittedName>
</protein>
<evidence type="ECO:0000313" key="3">
    <source>
        <dbReference type="Proteomes" id="UP001310387"/>
    </source>
</evidence>
<comment type="caution">
    <text evidence="2">The sequence shown here is derived from an EMBL/GenBank/DDBJ whole genome shotgun (WGS) entry which is preliminary data.</text>
</comment>
<dbReference type="CDD" id="cd02525">
    <property type="entry name" value="Succinoglycan_BP_ExoA"/>
    <property type="match status" value="1"/>
</dbReference>
<organism evidence="2 3">
    <name type="scientific">Isoptericola haloaureus</name>
    <dbReference type="NCBI Taxonomy" id="1542902"/>
    <lineage>
        <taxon>Bacteria</taxon>
        <taxon>Bacillati</taxon>
        <taxon>Actinomycetota</taxon>
        <taxon>Actinomycetes</taxon>
        <taxon>Micrococcales</taxon>
        <taxon>Promicromonosporaceae</taxon>
        <taxon>Isoptericola</taxon>
    </lineage>
</organism>
<dbReference type="PANTHER" id="PTHR43685">
    <property type="entry name" value="GLYCOSYLTRANSFERASE"/>
    <property type="match status" value="1"/>
</dbReference>
<dbReference type="EC" id="2.4.-.-" evidence="2"/>
<feature type="transmembrane region" description="Helical" evidence="1">
    <location>
        <begin position="312"/>
        <end position="330"/>
    </location>
</feature>
<evidence type="ECO:0000313" key="2">
    <source>
        <dbReference type="EMBL" id="MEG3614544.1"/>
    </source>
</evidence>
<proteinExistence type="predicted"/>
<dbReference type="GO" id="GO:0016757">
    <property type="term" value="F:glycosyltransferase activity"/>
    <property type="evidence" value="ECO:0007669"/>
    <property type="project" value="UniProtKB-KW"/>
</dbReference>
<dbReference type="Gene3D" id="3.90.550.10">
    <property type="entry name" value="Spore Coat Polysaccharide Biosynthesis Protein SpsA, Chain A"/>
    <property type="match status" value="1"/>
</dbReference>
<accession>A0ABU7Z4Y2</accession>
<keyword evidence="1" id="KW-0812">Transmembrane</keyword>
<reference evidence="2" key="2">
    <citation type="submission" date="2024-02" db="EMBL/GenBank/DDBJ databases">
        <authorList>
            <person name="Prathaban M."/>
            <person name="Mythili R."/>
            <person name="Sharmila Devi N."/>
            <person name="Sobanaa M."/>
            <person name="Prathiviraj R."/>
            <person name="Selvin J."/>
        </authorList>
    </citation>
    <scope>NUCLEOTIDE SEQUENCE</scope>
    <source>
        <strain evidence="2">MP1014</strain>
    </source>
</reference>
<gene>
    <name evidence="2" type="ORF">V5O49_05335</name>
</gene>
<keyword evidence="1" id="KW-0472">Membrane</keyword>
<dbReference type="PANTHER" id="PTHR43685:SF2">
    <property type="entry name" value="GLYCOSYLTRANSFERASE 2-LIKE DOMAIN-CONTAINING PROTEIN"/>
    <property type="match status" value="1"/>
</dbReference>
<reference evidence="2" key="1">
    <citation type="journal article" date="2024" name="Antonie Van Leeuwenhoek">
        <title>Isoptericola haloaureus sp. nov., a dimorphic actinobacterium isolated from mangrove sediments of southeast India, implicating biosaline agricultural significance through nitrogen fixation and salt tolerance genes.</title>
        <authorList>
            <person name="Prathaban M."/>
            <person name="Prathiviraj R."/>
            <person name="Ravichandran M."/>
            <person name="Natarajan S.D."/>
            <person name="Sobanaa M."/>
            <person name="Hari Krishna Kumar S."/>
            <person name="Chandrasekar V."/>
            <person name="Selvin J."/>
        </authorList>
    </citation>
    <scope>NUCLEOTIDE SEQUENCE</scope>
    <source>
        <strain evidence="2">MP1014</strain>
    </source>
</reference>
<feature type="transmembrane region" description="Helical" evidence="1">
    <location>
        <begin position="279"/>
        <end position="300"/>
    </location>
</feature>
<name>A0ABU7Z4Y2_9MICO</name>
<dbReference type="Proteomes" id="UP001310387">
    <property type="component" value="Unassembled WGS sequence"/>
</dbReference>
<dbReference type="SUPFAM" id="SSF53448">
    <property type="entry name" value="Nucleotide-diphospho-sugar transferases"/>
    <property type="match status" value="1"/>
</dbReference>
<dbReference type="InterPro" id="IPR029044">
    <property type="entry name" value="Nucleotide-diphossugar_trans"/>
</dbReference>
<sequence length="343" mass="36624">MTEAGVPAVAVVATVRDEELYLESAVRSILAQDYPGQLHLVVAVGPSHDRTRPIADRLAATDPRVVVVDNPTGSRSEGLNRAMATTSPDVEVVVRIDGHTVFEPTYVRRAVRVMLDAGADGAGGIMRPVGDAPTQMAVARAMSHPAGIGGASFHVGGSAGPSETVYLGAFRRDAVLAVGGFDEGMIRGEDWEMCLRMRRAGSLLWFDPALEVEYRPRRTLRAVAKQFWRTGMWRREIVRRHPATASPRYLAPPLVVLALGAAVVSLLVGLAIGAPVWTLVGAGVVTGYVLGEVSAAAHAATRRPRLSWRAGVRLPAVLATMHLCWGAGFLRGVTRRAAADHRA</sequence>
<keyword evidence="2" id="KW-0328">Glycosyltransferase</keyword>
<dbReference type="RefSeq" id="WP_332901313.1">
    <property type="nucleotide sequence ID" value="NZ_JBAGLP010000110.1"/>
</dbReference>
<keyword evidence="2" id="KW-0808">Transferase</keyword>
<feature type="transmembrane region" description="Helical" evidence="1">
    <location>
        <begin position="249"/>
        <end position="273"/>
    </location>
</feature>
<keyword evidence="3" id="KW-1185">Reference proteome</keyword>
<dbReference type="Pfam" id="PF13641">
    <property type="entry name" value="Glyco_tranf_2_3"/>
    <property type="match status" value="1"/>
</dbReference>
<keyword evidence="1" id="KW-1133">Transmembrane helix</keyword>
<evidence type="ECO:0000256" key="1">
    <source>
        <dbReference type="SAM" id="Phobius"/>
    </source>
</evidence>
<dbReference type="InterPro" id="IPR050834">
    <property type="entry name" value="Glycosyltransf_2"/>
</dbReference>
<dbReference type="EMBL" id="JBAGLP010000110">
    <property type="protein sequence ID" value="MEG3614544.1"/>
    <property type="molecule type" value="Genomic_DNA"/>
</dbReference>